<feature type="region of interest" description="Disordered" evidence="1">
    <location>
        <begin position="1"/>
        <end position="40"/>
    </location>
</feature>
<keyword evidence="2" id="KW-0472">Membrane</keyword>
<feature type="transmembrane region" description="Helical" evidence="2">
    <location>
        <begin position="274"/>
        <end position="290"/>
    </location>
</feature>
<feature type="transmembrane region" description="Helical" evidence="2">
    <location>
        <begin position="335"/>
        <end position="354"/>
    </location>
</feature>
<accession>A0A370NDJ0</accession>
<keyword evidence="2" id="KW-0812">Transmembrane</keyword>
<dbReference type="AlphaFoldDB" id="A0A370NDJ0"/>
<feature type="transmembrane region" description="Helical" evidence="2">
    <location>
        <begin position="132"/>
        <end position="150"/>
    </location>
</feature>
<keyword evidence="2" id="KW-1133">Transmembrane helix</keyword>
<gene>
    <name evidence="3" type="ORF">DLM46_05415</name>
</gene>
<dbReference type="InterPro" id="IPR051533">
    <property type="entry name" value="WaaL-like"/>
</dbReference>
<evidence type="ECO:0000313" key="3">
    <source>
        <dbReference type="EMBL" id="RDK03663.1"/>
    </source>
</evidence>
<keyword evidence="4" id="KW-1185">Reference proteome</keyword>
<feature type="transmembrane region" description="Helical" evidence="2">
    <location>
        <begin position="296"/>
        <end position="323"/>
    </location>
</feature>
<comment type="caution">
    <text evidence="3">The sequence shown here is derived from an EMBL/GenBank/DDBJ whole genome shotgun (WGS) entry which is preliminary data.</text>
</comment>
<feature type="transmembrane region" description="Helical" evidence="2">
    <location>
        <begin position="431"/>
        <end position="451"/>
    </location>
</feature>
<dbReference type="Proteomes" id="UP000254875">
    <property type="component" value="Unassembled WGS sequence"/>
</dbReference>
<reference evidence="4" key="1">
    <citation type="submission" date="2018-05" db="EMBL/GenBank/DDBJ databases">
        <authorList>
            <person name="Feng T."/>
        </authorList>
    </citation>
    <scope>NUCLEOTIDE SEQUENCE [LARGE SCALE GENOMIC DNA]</scope>
    <source>
        <strain evidence="4">S27</strain>
    </source>
</reference>
<dbReference type="PANTHER" id="PTHR37422">
    <property type="entry name" value="TEICHURONIC ACID BIOSYNTHESIS PROTEIN TUAE"/>
    <property type="match status" value="1"/>
</dbReference>
<protein>
    <recommendedName>
        <fullName evidence="5">Glucose-6-phosphate isomerase</fullName>
    </recommendedName>
</protein>
<feature type="transmembrane region" description="Helical" evidence="2">
    <location>
        <begin position="217"/>
        <end position="239"/>
    </location>
</feature>
<sequence length="540" mass="57929">MARMLVTPSSAQAALRPRRSAPLSPHEAPRAQTGAAASSGSAAAAVPLPRSAGMRHPTRLPFALFAITLVLIVLRQGKLVEMFFPLGAFGIALLLYRRSPAHYLGFVCWLFFLSPEVRRLADFANASFNQQSPVMIAPLLAVSLSGFTLIRNFRILGERRAAPLVMIMLALFYSFVVGMAAVGPAAALYTLVNWMFPVLVAFHLVATWRDYPVYHRVLLKTFVYAGFVMGLYGVIEFVSPPPWDAFWLLASRMTSEGTAVPFGMRIGSTMNSSGPFAMTIMSIMLLSLGARGKMRIAMGIVGVPALMFTAVRGAWGGLVIGLIYPLAMLDGKGRLRLIGGLLGLAMLGAPALMIDEVSEPLMKRFDTIQNISEDNSYQVRAEFYKQFFAVALSDIAGQGLGTTGLGTKLSADDTQQLSVVFDSGVMEVPYVMGWPGTLLYVGGILLLMWRAFVASRLRSKDRLAISGVGVSLAIFAMMVFVNTLTGLPGLFFFIGVTMPVISLRHARHLHGPASAASAASAASVASVVPGAAPQARGSRV</sequence>
<feature type="transmembrane region" description="Helical" evidence="2">
    <location>
        <begin position="58"/>
        <end position="74"/>
    </location>
</feature>
<name>A0A370NDJ0_9BURK</name>
<proteinExistence type="predicted"/>
<evidence type="ECO:0000256" key="1">
    <source>
        <dbReference type="SAM" id="MobiDB-lite"/>
    </source>
</evidence>
<feature type="transmembrane region" description="Helical" evidence="2">
    <location>
        <begin position="187"/>
        <end position="205"/>
    </location>
</feature>
<evidence type="ECO:0000313" key="4">
    <source>
        <dbReference type="Proteomes" id="UP000254875"/>
    </source>
</evidence>
<dbReference type="EMBL" id="QHKS01000003">
    <property type="protein sequence ID" value="RDK03663.1"/>
    <property type="molecule type" value="Genomic_DNA"/>
</dbReference>
<dbReference type="PANTHER" id="PTHR37422:SF23">
    <property type="entry name" value="TEICHURONIC ACID BIOSYNTHESIS PROTEIN TUAE"/>
    <property type="match status" value="1"/>
</dbReference>
<organism evidence="3 4">
    <name type="scientific">Paraburkholderia lacunae</name>
    <dbReference type="NCBI Taxonomy" id="2211104"/>
    <lineage>
        <taxon>Bacteria</taxon>
        <taxon>Pseudomonadati</taxon>
        <taxon>Pseudomonadota</taxon>
        <taxon>Betaproteobacteria</taxon>
        <taxon>Burkholderiales</taxon>
        <taxon>Burkholderiaceae</taxon>
        <taxon>Paraburkholderia</taxon>
    </lineage>
</organism>
<evidence type="ECO:0000256" key="2">
    <source>
        <dbReference type="SAM" id="Phobius"/>
    </source>
</evidence>
<dbReference type="OrthoDB" id="7295126at2"/>
<feature type="transmembrane region" description="Helical" evidence="2">
    <location>
        <begin position="162"/>
        <end position="181"/>
    </location>
</feature>
<evidence type="ECO:0008006" key="5">
    <source>
        <dbReference type="Google" id="ProtNLM"/>
    </source>
</evidence>